<comment type="caution">
    <text evidence="1">The sequence shown here is derived from an EMBL/GenBank/DDBJ whole genome shotgun (WGS) entry which is preliminary data.</text>
</comment>
<proteinExistence type="predicted"/>
<dbReference type="RefSeq" id="WP_323372060.1">
    <property type="nucleotide sequence ID" value="NZ_VDEQ01000247.1"/>
</dbReference>
<gene>
    <name evidence="1" type="ORF">FFZ77_21950</name>
</gene>
<dbReference type="InterPro" id="IPR027417">
    <property type="entry name" value="P-loop_NTPase"/>
</dbReference>
<dbReference type="SUPFAM" id="SSF52540">
    <property type="entry name" value="P-loop containing nucleoside triphosphate hydrolases"/>
    <property type="match status" value="1"/>
</dbReference>
<dbReference type="EMBL" id="VDEQ01000247">
    <property type="protein sequence ID" value="MQS38185.1"/>
    <property type="molecule type" value="Genomic_DNA"/>
</dbReference>
<accession>A0ABW9NY37</accession>
<evidence type="ECO:0000313" key="2">
    <source>
        <dbReference type="Proteomes" id="UP000460558"/>
    </source>
</evidence>
<protein>
    <recommendedName>
        <fullName evidence="3">Thymidylate kinase</fullName>
    </recommendedName>
</protein>
<keyword evidence="2" id="KW-1185">Reference proteome</keyword>
<sequence>MSGRRFHVLLGPDGAGKSSVMEHLAERLPEWRLISTDDAFVAPEHALIPRLRRELHECLLPGLGAAYSVDFLASVLQTAVVHLRDQVRDSDPRVPVLMDSYYYKILAKCRLAGALAGAQDSRMYSWWRSFPQPSGVVFLDVSPGAAWRRRGDGTRLNALEYDGPDGGWADFERYQENLRKTLLEEVRALPVTMVREQPDAGRAAEAVLEVLTA</sequence>
<dbReference type="Proteomes" id="UP000460558">
    <property type="component" value="Unassembled WGS sequence"/>
</dbReference>
<name>A0ABW9NY37_9ACTN</name>
<evidence type="ECO:0000313" key="1">
    <source>
        <dbReference type="EMBL" id="MQS38185.1"/>
    </source>
</evidence>
<reference evidence="1 2" key="1">
    <citation type="submission" date="2019-06" db="EMBL/GenBank/DDBJ databases">
        <title>Comparative genomics and metabolomics analyses of clavulanic acid producing Streptomyces species provides insight into specialized metabolism and evolution of beta-lactam biosynthetic gene clusters.</title>
        <authorList>
            <person name="Moore M.A."/>
            <person name="Cruz-Morales P."/>
            <person name="Barona Gomez F."/>
            <person name="Kapil T."/>
        </authorList>
    </citation>
    <scope>NUCLEOTIDE SEQUENCE [LARGE SCALE GENOMIC DNA]</scope>
    <source>
        <strain evidence="1 2">T-272</strain>
    </source>
</reference>
<dbReference type="Gene3D" id="3.40.50.300">
    <property type="entry name" value="P-loop containing nucleotide triphosphate hydrolases"/>
    <property type="match status" value="1"/>
</dbReference>
<organism evidence="1 2">
    <name type="scientific">Streptomyces katsurahamanus</name>
    <dbReference type="NCBI Taxonomy" id="2577098"/>
    <lineage>
        <taxon>Bacteria</taxon>
        <taxon>Bacillati</taxon>
        <taxon>Actinomycetota</taxon>
        <taxon>Actinomycetes</taxon>
        <taxon>Kitasatosporales</taxon>
        <taxon>Streptomycetaceae</taxon>
        <taxon>Streptomyces</taxon>
    </lineage>
</organism>
<evidence type="ECO:0008006" key="3">
    <source>
        <dbReference type="Google" id="ProtNLM"/>
    </source>
</evidence>